<dbReference type="InterPro" id="IPR044232">
    <property type="entry name" value="PUX1"/>
</dbReference>
<name>A0A3L6FWS2_MAIZE</name>
<dbReference type="CDD" id="cd16118">
    <property type="entry name" value="UBX2_UBXN9"/>
    <property type="match status" value="1"/>
</dbReference>
<reference evidence="3" key="1">
    <citation type="journal article" date="2018" name="Nat. Genet.">
        <title>Extensive intraspecific gene order and gene structural variations between Mo17 and other maize genomes.</title>
        <authorList>
            <person name="Sun S."/>
            <person name="Zhou Y."/>
            <person name="Chen J."/>
            <person name="Shi J."/>
            <person name="Zhao H."/>
            <person name="Zhao H."/>
            <person name="Song W."/>
            <person name="Zhang M."/>
            <person name="Cui Y."/>
            <person name="Dong X."/>
            <person name="Liu H."/>
            <person name="Ma X."/>
            <person name="Jiao Y."/>
            <person name="Wang B."/>
            <person name="Wei X."/>
            <person name="Stein J.C."/>
            <person name="Glaubitz J.C."/>
            <person name="Lu F."/>
            <person name="Yu G."/>
            <person name="Liang C."/>
            <person name="Fengler K."/>
            <person name="Li B."/>
            <person name="Rafalski A."/>
            <person name="Schnable P.S."/>
            <person name="Ware D.H."/>
            <person name="Buckler E.S."/>
            <person name="Lai J."/>
        </authorList>
    </citation>
    <scope>NUCLEOTIDE SEQUENCE [LARGE SCALE GENOMIC DNA]</scope>
    <source>
        <tissue evidence="3">Seedling</tissue>
    </source>
</reference>
<evidence type="ECO:0000256" key="1">
    <source>
        <dbReference type="SAM" id="MobiDB-lite"/>
    </source>
</evidence>
<dbReference type="EMBL" id="NCVQ01000003">
    <property type="protein sequence ID" value="PWZ39327.1"/>
    <property type="molecule type" value="Genomic_DNA"/>
</dbReference>
<dbReference type="Gene3D" id="3.10.20.90">
    <property type="entry name" value="Phosphatidylinositol 3-kinase Catalytic Subunit, Chain A, domain 1"/>
    <property type="match status" value="1"/>
</dbReference>
<dbReference type="PANTHER" id="PTHR47557:SF2">
    <property type="entry name" value="PLANT UBX DOMAIN-CONTAINING PROTEIN 1"/>
    <property type="match status" value="1"/>
</dbReference>
<evidence type="ECO:0000313" key="3">
    <source>
        <dbReference type="EMBL" id="PWZ39327.1"/>
    </source>
</evidence>
<dbReference type="InterPro" id="IPR029071">
    <property type="entry name" value="Ubiquitin-like_domsf"/>
</dbReference>
<accession>A0A3L6FWS2</accession>
<organism evidence="3">
    <name type="scientific">Zea mays</name>
    <name type="common">Maize</name>
    <dbReference type="NCBI Taxonomy" id="4577"/>
    <lineage>
        <taxon>Eukaryota</taxon>
        <taxon>Viridiplantae</taxon>
        <taxon>Streptophyta</taxon>
        <taxon>Embryophyta</taxon>
        <taxon>Tracheophyta</taxon>
        <taxon>Spermatophyta</taxon>
        <taxon>Magnoliopsida</taxon>
        <taxon>Liliopsida</taxon>
        <taxon>Poales</taxon>
        <taxon>Poaceae</taxon>
        <taxon>PACMAD clade</taxon>
        <taxon>Panicoideae</taxon>
        <taxon>Andropogonodae</taxon>
        <taxon>Andropogoneae</taxon>
        <taxon>Tripsacinae</taxon>
        <taxon>Zea</taxon>
    </lineage>
</organism>
<feature type="region of interest" description="Disordered" evidence="1">
    <location>
        <begin position="247"/>
        <end position="284"/>
    </location>
</feature>
<dbReference type="PANTHER" id="PTHR47557">
    <property type="entry name" value="PLANT UBX DOMAIN-CONTAINING PROTEIN 1"/>
    <property type="match status" value="1"/>
</dbReference>
<dbReference type="AlphaFoldDB" id="A0A3L6FWS2"/>
<dbReference type="ExpressionAtlas" id="A0A3L6FWS2">
    <property type="expression patterns" value="baseline and differential"/>
</dbReference>
<dbReference type="Proteomes" id="UP000251960">
    <property type="component" value="Chromosome 2"/>
</dbReference>
<feature type="compositionally biased region" description="Basic residues" evidence="1">
    <location>
        <begin position="275"/>
        <end position="284"/>
    </location>
</feature>
<gene>
    <name evidence="3" type="primary">PUX1_0</name>
    <name evidence="3" type="ORF">Zm00014a_025494</name>
</gene>
<dbReference type="PROSITE" id="PS50033">
    <property type="entry name" value="UBX"/>
    <property type="match status" value="1"/>
</dbReference>
<dbReference type="SUPFAM" id="SSF54236">
    <property type="entry name" value="Ubiquitin-like"/>
    <property type="match status" value="1"/>
</dbReference>
<protein>
    <submittedName>
        <fullName evidence="3">Plant UBX domain-containing protein 1</fullName>
    </submittedName>
</protein>
<comment type="caution">
    <text evidence="3">The sequence shown here is derived from an EMBL/GenBank/DDBJ whole genome shotgun (WGS) entry which is preliminary data.</text>
</comment>
<feature type="compositionally biased region" description="Polar residues" evidence="1">
    <location>
        <begin position="254"/>
        <end position="274"/>
    </location>
</feature>
<dbReference type="GO" id="GO:0032984">
    <property type="term" value="P:protein-containing complex disassembly"/>
    <property type="evidence" value="ECO:0007669"/>
    <property type="project" value="InterPro"/>
</dbReference>
<dbReference type="GO" id="GO:0051117">
    <property type="term" value="F:ATPase binding"/>
    <property type="evidence" value="ECO:0007669"/>
    <property type="project" value="InterPro"/>
</dbReference>
<dbReference type="Pfam" id="PF00789">
    <property type="entry name" value="UBX"/>
    <property type="match status" value="1"/>
</dbReference>
<evidence type="ECO:0000259" key="2">
    <source>
        <dbReference type="PROSITE" id="PS50033"/>
    </source>
</evidence>
<proteinExistence type="predicted"/>
<sequence>MEAEYPHQQAAPSYSTTTTVFWPYATRRRKRAEDGSDLSLASDMDLDADAQRAADKLKAVSEELGHEIRVFSSENFALQPSKLPSADHEEGDDFYELQPADYYNLISNRMGELSKMLKTRKMREAELAAQRAKRTKAVMRVRFPDGYILEADFLPSERIHSLVDLLMKVLARPDLPFYLYTVPPKKRILDTSQDFYTSGFVPGANVHFAYDLPEGLLLNADDLKAGPFLSEGILSLDGLSLLLKPASQPDDSRMNSSTHQSGASQSDPVPTTNKKPGRPKWLKR</sequence>
<dbReference type="InterPro" id="IPR001012">
    <property type="entry name" value="UBX_dom"/>
</dbReference>
<feature type="domain" description="UBX" evidence="2">
    <location>
        <begin position="132"/>
        <end position="208"/>
    </location>
</feature>